<accession>A0A9Q8ZBF3</accession>
<sequence length="186" mass="20551">MAMATSRTPTCPLFPRIDALPRPLRVERERAVSQAVLRPVSTDSLSPPQRKYPPDTSDRPAPLSVRPSTANLRSSPSLSIGFTSSESAPPLPFGFPSPRSTLRVSNSNSPALASYTSSLYDDDKFDDEQTDKEDEGDSTWESRVADIYERVIGLERPEQLDQVIEELQGLKALYCNTPTPSPKKRS</sequence>
<evidence type="ECO:0000256" key="1">
    <source>
        <dbReference type="SAM" id="MobiDB-lite"/>
    </source>
</evidence>
<dbReference type="AlphaFoldDB" id="A0A9Q8ZBF3"/>
<dbReference type="EMBL" id="CP089277">
    <property type="protein sequence ID" value="USP79125.1"/>
    <property type="molecule type" value="Genomic_DNA"/>
</dbReference>
<dbReference type="OrthoDB" id="3678410at2759"/>
<dbReference type="VEuPathDB" id="FungiDB:yc1106_06399"/>
<protein>
    <submittedName>
        <fullName evidence="2">Uncharacterized protein</fullName>
    </submittedName>
</protein>
<name>A0A9Q8ZBF3_CURCL</name>
<evidence type="ECO:0000313" key="2">
    <source>
        <dbReference type="EMBL" id="USP79125.1"/>
    </source>
</evidence>
<keyword evidence="3" id="KW-1185">Reference proteome</keyword>
<feature type="compositionally biased region" description="Acidic residues" evidence="1">
    <location>
        <begin position="123"/>
        <end position="138"/>
    </location>
</feature>
<feature type="compositionally biased region" description="Polar residues" evidence="1">
    <location>
        <begin position="98"/>
        <end position="119"/>
    </location>
</feature>
<feature type="compositionally biased region" description="Polar residues" evidence="1">
    <location>
        <begin position="66"/>
        <end position="87"/>
    </location>
</feature>
<gene>
    <name evidence="2" type="ORF">yc1106_06399</name>
</gene>
<evidence type="ECO:0000313" key="3">
    <source>
        <dbReference type="Proteomes" id="UP001056012"/>
    </source>
</evidence>
<dbReference type="Proteomes" id="UP001056012">
    <property type="component" value="Chromosome 4"/>
</dbReference>
<feature type="region of interest" description="Disordered" evidence="1">
    <location>
        <begin position="35"/>
        <end position="139"/>
    </location>
</feature>
<proteinExistence type="predicted"/>
<organism evidence="2 3">
    <name type="scientific">Curvularia clavata</name>
    <dbReference type="NCBI Taxonomy" id="95742"/>
    <lineage>
        <taxon>Eukaryota</taxon>
        <taxon>Fungi</taxon>
        <taxon>Dikarya</taxon>
        <taxon>Ascomycota</taxon>
        <taxon>Pezizomycotina</taxon>
        <taxon>Dothideomycetes</taxon>
        <taxon>Pleosporomycetidae</taxon>
        <taxon>Pleosporales</taxon>
        <taxon>Pleosporineae</taxon>
        <taxon>Pleosporaceae</taxon>
        <taxon>Curvularia</taxon>
    </lineage>
</organism>
<reference evidence="2" key="1">
    <citation type="submission" date="2021-12" db="EMBL/GenBank/DDBJ databases">
        <title>Curvularia clavata genome.</title>
        <authorList>
            <person name="Cao Y."/>
        </authorList>
    </citation>
    <scope>NUCLEOTIDE SEQUENCE</scope>
    <source>
        <strain evidence="2">Yc1106</strain>
    </source>
</reference>